<dbReference type="OrthoDB" id="3365698at2759"/>
<dbReference type="AlphaFoldDB" id="A0A0A1UJ71"/>
<gene>
    <name evidence="1" type="ORF">RSOL_284240</name>
</gene>
<evidence type="ECO:0000313" key="1">
    <source>
        <dbReference type="EMBL" id="EUC58915.1"/>
    </source>
</evidence>
<reference evidence="2" key="1">
    <citation type="journal article" date="2014" name="Genome Announc.">
        <title>Draft genome sequence of the plant-pathogenic soil fungus Rhizoctonia solani anastomosis group 3 strain Rhs1AP.</title>
        <authorList>
            <person name="Cubeta M.A."/>
            <person name="Thomas E."/>
            <person name="Dean R.A."/>
            <person name="Jabaji S."/>
            <person name="Neate S.M."/>
            <person name="Tavantzis S."/>
            <person name="Toda T."/>
            <person name="Vilgalys R."/>
            <person name="Bharathan N."/>
            <person name="Fedorova-Abrams N."/>
            <person name="Pakala S.B."/>
            <person name="Pakala S.M."/>
            <person name="Zafar N."/>
            <person name="Joardar V."/>
            <person name="Losada L."/>
            <person name="Nierman W.C."/>
        </authorList>
    </citation>
    <scope>NUCLEOTIDE SEQUENCE [LARGE SCALE GENOMIC DNA]</scope>
    <source>
        <strain evidence="2">AG-3</strain>
    </source>
</reference>
<proteinExistence type="predicted"/>
<sequence length="1059" mass="119750">MSSLVSLHDIQQWEDVGQQLENTAVAYLDSCSKLELFGVQHFEPGHLISRIDQRLDSFEALVTRKLNLARLSMSFLRNKLASSIHRLPDEILSRIFEFAVDFYDVEVSQHLSFQHRTQIIYRNLHALLGVCTAWRRVGLSHRILWSLVPIVRNRNDRFMPTAAQLSIERAAGTKLHLVAELNGKRHDMETYVRDTLARFGPRFSTINLHSDSMPSIRVAVNKLVGSVRNKTSSLSGLSLCHHRPDKFMPRGIDDIYVQSEQGELNRLLEPLQVLRLCGLKIHFGGLSFRNLTELRLQDMWAGRTVDVEDFLWSLSSSSQLRRLEIISIFHHRNQANTTPHSYGFPITLPALELLYLEDLYKDSLDLILGSIAPGSHHTTLHLTGKCIRTYPPHDNEVLGFHDSKLRDFKIDTLMIGHNLGSHEAALRPLLEMVPTVTTLYLDCLTLTPPGLQPIINHAGTNNKAGAHCFPRLNKLYIGQSYFPHISGFHTLKEVVASHPIKELGLGVGLSEHTVDGNILLHHIQDPHEELDSFREWFLKNVPKVVWLPGGDSSKPLKLFDDLTRRLDSARSSLARARNKVTSPILRLPNEILFRIFDVAISTVDIETPNHLSANNQVNLRYHFLHALLRVCSAWRGVIVSHGTLWSLVPVVRQKNERYMSTAAQLSLARSTGCSLRLVAELFSRRLDMSRYVLNVLSHHGPRFSSVNLCADWIPLIRQVVHALIQIETIPGSLDSLSMYFHCATPRQLPSLDILPPNDPDEAAFNQMLGSLRFFKLRGINIDFTGVSFKSLVQLRLQDVRFQDGIKVEKFFLALSASSQLRILEIISTSTYIFVNLSTQSHGLPIALPSLRLLYLEDLYQDMLNLVLASIEAGSYRISLHLTSKCFQISHNGVASGVGFHLLRLQDSRIETLILGPQFIEIPRGGVRALLLLMPSLTSLSIDAQPLNPDFLDQIRRPTDPDSTFPRLTELYITRSTAPVTDLNLLKDAVASHPIKALGLGMSINELEDDESEYHNLQHYDKLDEVRSWFSGAVPRLVWLPDAFSHKPPGTEFESDIWQL</sequence>
<organism evidence="1 2">
    <name type="scientific">Rhizoctonia solani AG-3 Rhs1AP</name>
    <dbReference type="NCBI Taxonomy" id="1086054"/>
    <lineage>
        <taxon>Eukaryota</taxon>
        <taxon>Fungi</taxon>
        <taxon>Dikarya</taxon>
        <taxon>Basidiomycota</taxon>
        <taxon>Agaricomycotina</taxon>
        <taxon>Agaricomycetes</taxon>
        <taxon>Cantharellales</taxon>
        <taxon>Ceratobasidiaceae</taxon>
        <taxon>Rhizoctonia</taxon>
    </lineage>
</organism>
<dbReference type="EMBL" id="JATN01000321">
    <property type="protein sequence ID" value="EUC58915.1"/>
    <property type="molecule type" value="Genomic_DNA"/>
</dbReference>
<protein>
    <submittedName>
        <fullName evidence="1">F-box-like protein</fullName>
    </submittedName>
</protein>
<dbReference type="PANTHER" id="PTHR38926">
    <property type="entry name" value="F-BOX DOMAIN CONTAINING PROTEIN, EXPRESSED"/>
    <property type="match status" value="1"/>
</dbReference>
<dbReference type="Proteomes" id="UP000030108">
    <property type="component" value="Unassembled WGS sequence"/>
</dbReference>
<dbReference type="PANTHER" id="PTHR38926:SF72">
    <property type="entry name" value="IM:7136021-RELATED"/>
    <property type="match status" value="1"/>
</dbReference>
<evidence type="ECO:0000313" key="2">
    <source>
        <dbReference type="Proteomes" id="UP000030108"/>
    </source>
</evidence>
<accession>A0A0A1UJ71</accession>
<comment type="caution">
    <text evidence="1">The sequence shown here is derived from an EMBL/GenBank/DDBJ whole genome shotgun (WGS) entry which is preliminary data.</text>
</comment>
<name>A0A0A1UJ71_9AGAM</name>